<sequence length="520" mass="58504">MKKFLIDLNILFDNYDANRQALFPNSIESLQLLKCAPDCELFVSSSSLHNLQYIKATSIKREHAAITRQNADKLANHFIKDVLSYCKLAKTPSYIDIDYDDIEDSQIIASARAIDAKVLTRDEGMLTKYPDETISPAEFLKKKTEPQKVSFLDLKAINQQYIHEFEQAFDQVLNSGWYIQGNQVKAFEQEFADYCGTKHCIGVANGLDALILILRAYKELGKLKEGDEVIVPANTYIASILAITENRLKPILVEPDAQTYNLSPGLVETAITPNTKAILAVHLYGQLADMPAINAIAQKHNLLVIEDSAQSHGASIDGRKSGNWGDASGFSFYPGKNLGALGDAGAITTNDDELAQTIRALGNYGSHKKYENLYQGLNSRLDEMQAAFLRVKLKTLDQQIEKRRQIATWYCSYIDNKNIALPDRLPRSDIRHDTHHVWHLFVIRTKERAKLQGYLAEEGVHTLIHYPLAVHKQRAFNNWPKHHYPVTEALSSEVLSLPISPVMTDEDTLSICKLINDFSN</sequence>
<dbReference type="GO" id="GO:0000271">
    <property type="term" value="P:polysaccharide biosynthetic process"/>
    <property type="evidence" value="ECO:0007669"/>
    <property type="project" value="TreeGrafter"/>
</dbReference>
<dbReference type="PANTHER" id="PTHR30244:SF36">
    <property type="entry name" value="3-OXO-GLUCOSE-6-PHOSPHATE:GLUTAMATE AMINOTRANSFERASE"/>
    <property type="match status" value="1"/>
</dbReference>
<evidence type="ECO:0000313" key="4">
    <source>
        <dbReference type="EMBL" id="BBP43100.1"/>
    </source>
</evidence>
<organism evidence="4 5">
    <name type="scientific">Thiosulfativibrio zosterae</name>
    <dbReference type="NCBI Taxonomy" id="2675053"/>
    <lineage>
        <taxon>Bacteria</taxon>
        <taxon>Pseudomonadati</taxon>
        <taxon>Pseudomonadota</taxon>
        <taxon>Gammaproteobacteria</taxon>
        <taxon>Thiotrichales</taxon>
        <taxon>Piscirickettsiaceae</taxon>
        <taxon>Thiosulfativibrio</taxon>
    </lineage>
</organism>
<protein>
    <recommendedName>
        <fullName evidence="6">Aminotransferase</fullName>
    </recommendedName>
</protein>
<dbReference type="SUPFAM" id="SSF88723">
    <property type="entry name" value="PIN domain-like"/>
    <property type="match status" value="1"/>
</dbReference>
<keyword evidence="5" id="KW-1185">Reference proteome</keyword>
<dbReference type="Gene3D" id="3.40.640.10">
    <property type="entry name" value="Type I PLP-dependent aspartate aminotransferase-like (Major domain)"/>
    <property type="match status" value="1"/>
</dbReference>
<dbReference type="RefSeq" id="WP_173290932.1">
    <property type="nucleotide sequence ID" value="NZ_AP021888.1"/>
</dbReference>
<dbReference type="InterPro" id="IPR000653">
    <property type="entry name" value="DegT/StrS_aminotransferase"/>
</dbReference>
<dbReference type="InterPro" id="IPR015422">
    <property type="entry name" value="PyrdxlP-dep_Trfase_small"/>
</dbReference>
<evidence type="ECO:0000313" key="5">
    <source>
        <dbReference type="Proteomes" id="UP000501466"/>
    </source>
</evidence>
<dbReference type="SUPFAM" id="SSF53383">
    <property type="entry name" value="PLP-dependent transferases"/>
    <property type="match status" value="1"/>
</dbReference>
<keyword evidence="1 3" id="KW-0663">Pyridoxal phosphate</keyword>
<dbReference type="CDD" id="cd00616">
    <property type="entry name" value="AHBA_syn"/>
    <property type="match status" value="1"/>
</dbReference>
<dbReference type="KEGG" id="tzo:THMIRHAT_08460"/>
<dbReference type="InterPro" id="IPR029060">
    <property type="entry name" value="PIN-like_dom_sf"/>
</dbReference>
<proteinExistence type="inferred from homology"/>
<evidence type="ECO:0000256" key="1">
    <source>
        <dbReference type="ARBA" id="ARBA00022898"/>
    </source>
</evidence>
<dbReference type="GO" id="GO:0008483">
    <property type="term" value="F:transaminase activity"/>
    <property type="evidence" value="ECO:0007669"/>
    <property type="project" value="TreeGrafter"/>
</dbReference>
<evidence type="ECO:0008006" key="6">
    <source>
        <dbReference type="Google" id="ProtNLM"/>
    </source>
</evidence>
<comment type="similarity">
    <text evidence="2 3">Belongs to the DegT/DnrJ/EryC1 family.</text>
</comment>
<evidence type="ECO:0000256" key="3">
    <source>
        <dbReference type="RuleBase" id="RU004508"/>
    </source>
</evidence>
<dbReference type="Gene3D" id="3.90.1150.10">
    <property type="entry name" value="Aspartate Aminotransferase, domain 1"/>
    <property type="match status" value="1"/>
</dbReference>
<dbReference type="EMBL" id="AP021888">
    <property type="protein sequence ID" value="BBP43100.1"/>
    <property type="molecule type" value="Genomic_DNA"/>
</dbReference>
<dbReference type="GO" id="GO:0030170">
    <property type="term" value="F:pyridoxal phosphate binding"/>
    <property type="evidence" value="ECO:0007669"/>
    <property type="project" value="UniProtKB-ARBA"/>
</dbReference>
<dbReference type="AlphaFoldDB" id="A0A6F8PM73"/>
<reference evidence="5" key="1">
    <citation type="submission" date="2019-11" db="EMBL/GenBank/DDBJ databases">
        <title>Isolation and characterization of two novel species in the genus Thiomicrorhabdus.</title>
        <authorList>
            <person name="Mochizuki J."/>
            <person name="Kojima H."/>
            <person name="Fukui M."/>
        </authorList>
    </citation>
    <scope>NUCLEOTIDE SEQUENCE [LARGE SCALE GENOMIC DNA]</scope>
    <source>
        <strain evidence="5">AkT22</strain>
    </source>
</reference>
<dbReference type="InterPro" id="IPR015421">
    <property type="entry name" value="PyrdxlP-dep_Trfase_major"/>
</dbReference>
<evidence type="ECO:0000256" key="2">
    <source>
        <dbReference type="ARBA" id="ARBA00037999"/>
    </source>
</evidence>
<name>A0A6F8PM73_9GAMM</name>
<dbReference type="Pfam" id="PF01041">
    <property type="entry name" value="DegT_DnrJ_EryC1"/>
    <property type="match status" value="1"/>
</dbReference>
<dbReference type="PANTHER" id="PTHR30244">
    <property type="entry name" value="TRANSAMINASE"/>
    <property type="match status" value="1"/>
</dbReference>
<dbReference type="InterPro" id="IPR015424">
    <property type="entry name" value="PyrdxlP-dep_Trfase"/>
</dbReference>
<dbReference type="FunFam" id="3.40.640.10:FF:000089">
    <property type="entry name" value="Aminotransferase, DegT/DnrJ/EryC1/StrS family"/>
    <property type="match status" value="1"/>
</dbReference>
<accession>A0A6F8PM73</accession>
<dbReference type="Proteomes" id="UP000501466">
    <property type="component" value="Chromosome"/>
</dbReference>
<gene>
    <name evidence="4" type="ORF">THMIRHAT_08460</name>
</gene>